<dbReference type="SMART" id="SM00267">
    <property type="entry name" value="GGDEF"/>
    <property type="match status" value="1"/>
</dbReference>
<organism evidence="2 3">
    <name type="scientific">Aciditerrimonas ferrireducens</name>
    <dbReference type="NCBI Taxonomy" id="667306"/>
    <lineage>
        <taxon>Bacteria</taxon>
        <taxon>Bacillati</taxon>
        <taxon>Actinomycetota</taxon>
        <taxon>Acidimicrobiia</taxon>
        <taxon>Acidimicrobiales</taxon>
        <taxon>Acidimicrobiaceae</taxon>
        <taxon>Aciditerrimonas</taxon>
    </lineage>
</organism>
<comment type="caution">
    <text evidence="2">The sequence shown here is derived from an EMBL/GenBank/DDBJ whole genome shotgun (WGS) entry which is preliminary data.</text>
</comment>
<gene>
    <name evidence="2" type="ORF">ACFFRE_03425</name>
</gene>
<name>A0ABV6C0J4_9ACTN</name>
<feature type="domain" description="GGDEF" evidence="1">
    <location>
        <begin position="112"/>
        <end position="242"/>
    </location>
</feature>
<dbReference type="InterPro" id="IPR035965">
    <property type="entry name" value="PAS-like_dom_sf"/>
</dbReference>
<keyword evidence="3" id="KW-1185">Reference proteome</keyword>
<dbReference type="PROSITE" id="PS50887">
    <property type="entry name" value="GGDEF"/>
    <property type="match status" value="1"/>
</dbReference>
<dbReference type="PANTHER" id="PTHR44757">
    <property type="entry name" value="DIGUANYLATE CYCLASE DGCP"/>
    <property type="match status" value="1"/>
</dbReference>
<protein>
    <submittedName>
        <fullName evidence="2">Diguanylate cyclase</fullName>
        <ecNumber evidence="2">2.7.7.65</ecNumber>
    </submittedName>
</protein>
<dbReference type="PANTHER" id="PTHR44757:SF2">
    <property type="entry name" value="BIOFILM ARCHITECTURE MAINTENANCE PROTEIN MBAA"/>
    <property type="match status" value="1"/>
</dbReference>
<dbReference type="InterPro" id="IPR000160">
    <property type="entry name" value="GGDEF_dom"/>
</dbReference>
<accession>A0ABV6C0J4</accession>
<dbReference type="InterPro" id="IPR043128">
    <property type="entry name" value="Rev_trsase/Diguanyl_cyclase"/>
</dbReference>
<dbReference type="NCBIfam" id="TIGR00254">
    <property type="entry name" value="GGDEF"/>
    <property type="match status" value="1"/>
</dbReference>
<dbReference type="EMBL" id="JBHLYQ010000020">
    <property type="protein sequence ID" value="MFC0081211.1"/>
    <property type="molecule type" value="Genomic_DNA"/>
</dbReference>
<dbReference type="RefSeq" id="WP_377788230.1">
    <property type="nucleotide sequence ID" value="NZ_JBHLYQ010000020.1"/>
</dbReference>
<sequence>MDSLQFVAPEQREYARERQVALLRDGVLPGSSVLRLLRFDGTELIGEAKAAYMEWQGEPAACLVVWDITAHYEAEQRLAWEATHDTLTSLVNRRGVLDELSTWWTEPVTSEPGVGVVIADLDGFKEVNDTLGHDRGDQVLVEVAERLRQLAAGHLVGRFGGDEFVICVRGSHQELAALAEAVAAVRVTLPSPDKAAELTVLPSVGAAWRPWGAHEPSVDELLVAADHAMYRAKRHQLGWVIDDLPADSDGTGLRR</sequence>
<dbReference type="Pfam" id="PF00990">
    <property type="entry name" value="GGDEF"/>
    <property type="match status" value="1"/>
</dbReference>
<dbReference type="Proteomes" id="UP001589788">
    <property type="component" value="Unassembled WGS sequence"/>
</dbReference>
<dbReference type="InterPro" id="IPR000014">
    <property type="entry name" value="PAS"/>
</dbReference>
<dbReference type="InterPro" id="IPR029787">
    <property type="entry name" value="Nucleotide_cyclase"/>
</dbReference>
<proteinExistence type="predicted"/>
<dbReference type="EC" id="2.7.7.65" evidence="2"/>
<dbReference type="SUPFAM" id="SSF55073">
    <property type="entry name" value="Nucleotide cyclase"/>
    <property type="match status" value="1"/>
</dbReference>
<dbReference type="GO" id="GO:0052621">
    <property type="term" value="F:diguanylate cyclase activity"/>
    <property type="evidence" value="ECO:0007669"/>
    <property type="project" value="UniProtKB-EC"/>
</dbReference>
<keyword evidence="2" id="KW-0548">Nucleotidyltransferase</keyword>
<keyword evidence="2" id="KW-0808">Transferase</keyword>
<evidence type="ECO:0000313" key="3">
    <source>
        <dbReference type="Proteomes" id="UP001589788"/>
    </source>
</evidence>
<dbReference type="NCBIfam" id="TIGR00229">
    <property type="entry name" value="sensory_box"/>
    <property type="match status" value="1"/>
</dbReference>
<dbReference type="Gene3D" id="3.30.70.270">
    <property type="match status" value="1"/>
</dbReference>
<reference evidence="2 3" key="1">
    <citation type="submission" date="2024-09" db="EMBL/GenBank/DDBJ databases">
        <authorList>
            <person name="Sun Q."/>
            <person name="Mori K."/>
        </authorList>
    </citation>
    <scope>NUCLEOTIDE SEQUENCE [LARGE SCALE GENOMIC DNA]</scope>
    <source>
        <strain evidence="2 3">JCM 15389</strain>
    </source>
</reference>
<evidence type="ECO:0000259" key="1">
    <source>
        <dbReference type="PROSITE" id="PS50887"/>
    </source>
</evidence>
<dbReference type="CDD" id="cd01949">
    <property type="entry name" value="GGDEF"/>
    <property type="match status" value="1"/>
</dbReference>
<dbReference type="InterPro" id="IPR052155">
    <property type="entry name" value="Biofilm_reg_signaling"/>
</dbReference>
<evidence type="ECO:0000313" key="2">
    <source>
        <dbReference type="EMBL" id="MFC0081211.1"/>
    </source>
</evidence>
<dbReference type="SUPFAM" id="SSF55785">
    <property type="entry name" value="PYP-like sensor domain (PAS domain)"/>
    <property type="match status" value="1"/>
</dbReference>